<dbReference type="SUPFAM" id="SSF51905">
    <property type="entry name" value="FAD/NAD(P)-binding domain"/>
    <property type="match status" value="1"/>
</dbReference>
<evidence type="ECO:0000256" key="7">
    <source>
        <dbReference type="RuleBase" id="RU003881"/>
    </source>
</evidence>
<dbReference type="Pfam" id="PF07992">
    <property type="entry name" value="Pyr_redox_2"/>
    <property type="match status" value="1"/>
</dbReference>
<dbReference type="InterPro" id="IPR036188">
    <property type="entry name" value="FAD/NAD-bd_sf"/>
</dbReference>
<feature type="domain" description="FAD/NAD(P)-binding" evidence="8">
    <location>
        <begin position="6"/>
        <end position="292"/>
    </location>
</feature>
<gene>
    <name evidence="9" type="primary">trxB</name>
    <name evidence="9" type="ORF">TR69_WS6001001526</name>
</gene>
<comment type="caution">
    <text evidence="9">The sequence shown here is derived from an EMBL/GenBank/DDBJ whole genome shotgun (WGS) entry which is preliminary data.</text>
</comment>
<evidence type="ECO:0000256" key="1">
    <source>
        <dbReference type="ARBA" id="ARBA00022630"/>
    </source>
</evidence>
<dbReference type="InterPro" id="IPR005982">
    <property type="entry name" value="Thioredox_Rdtase"/>
</dbReference>
<dbReference type="PRINTS" id="PR00469">
    <property type="entry name" value="PNDRDTASEII"/>
</dbReference>
<comment type="subunit">
    <text evidence="6">Homodimer.</text>
</comment>
<keyword evidence="5 6" id="KW-0676">Redox-active center</keyword>
<dbReference type="InterPro" id="IPR050097">
    <property type="entry name" value="Ferredoxin-NADP_redctase_2"/>
</dbReference>
<dbReference type="EMBL" id="JYNZ01000007">
    <property type="protein sequence ID" value="KXK25723.1"/>
    <property type="molecule type" value="Genomic_DNA"/>
</dbReference>
<evidence type="ECO:0000313" key="10">
    <source>
        <dbReference type="Proteomes" id="UP000070457"/>
    </source>
</evidence>
<dbReference type="PROSITE" id="PS00573">
    <property type="entry name" value="PYRIDINE_REDOX_2"/>
    <property type="match status" value="1"/>
</dbReference>
<comment type="similarity">
    <text evidence="6">Belongs to the class-II pyridine nucleotide-disulfide oxidoreductase family.</text>
</comment>
<evidence type="ECO:0000256" key="5">
    <source>
        <dbReference type="ARBA" id="ARBA00023284"/>
    </source>
</evidence>
<name>A0A136LVN4_9BACT</name>
<dbReference type="PRINTS" id="PR00368">
    <property type="entry name" value="FADPNR"/>
</dbReference>
<evidence type="ECO:0000259" key="8">
    <source>
        <dbReference type="Pfam" id="PF07992"/>
    </source>
</evidence>
<dbReference type="GO" id="GO:0005737">
    <property type="term" value="C:cytoplasm"/>
    <property type="evidence" value="ECO:0007669"/>
    <property type="project" value="InterPro"/>
</dbReference>
<dbReference type="Gene3D" id="3.50.50.60">
    <property type="entry name" value="FAD/NAD(P)-binding domain"/>
    <property type="match status" value="2"/>
</dbReference>
<keyword evidence="2 6" id="KW-0274">FAD</keyword>
<evidence type="ECO:0000256" key="6">
    <source>
        <dbReference type="RuleBase" id="RU003880"/>
    </source>
</evidence>
<dbReference type="Proteomes" id="UP000070457">
    <property type="component" value="Unassembled WGS sequence"/>
</dbReference>
<dbReference type="GO" id="GO:0004791">
    <property type="term" value="F:thioredoxin-disulfide reductase (NADPH) activity"/>
    <property type="evidence" value="ECO:0007669"/>
    <property type="project" value="UniProtKB-UniRule"/>
</dbReference>
<evidence type="ECO:0000256" key="3">
    <source>
        <dbReference type="ARBA" id="ARBA00023002"/>
    </source>
</evidence>
<dbReference type="InterPro" id="IPR023753">
    <property type="entry name" value="FAD/NAD-binding_dom"/>
</dbReference>
<comment type="cofactor">
    <cofactor evidence="7">
        <name>FAD</name>
        <dbReference type="ChEBI" id="CHEBI:57692"/>
    </cofactor>
    <text evidence="7">Binds 1 FAD per subunit.</text>
</comment>
<dbReference type="NCBIfam" id="TIGR01292">
    <property type="entry name" value="TRX_reduct"/>
    <property type="match status" value="1"/>
</dbReference>
<dbReference type="PANTHER" id="PTHR48105">
    <property type="entry name" value="THIOREDOXIN REDUCTASE 1-RELATED-RELATED"/>
    <property type="match status" value="1"/>
</dbReference>
<accession>A0A136LVN4</accession>
<dbReference type="AlphaFoldDB" id="A0A136LVN4"/>
<evidence type="ECO:0000256" key="4">
    <source>
        <dbReference type="ARBA" id="ARBA00023157"/>
    </source>
</evidence>
<proteinExistence type="inferred from homology"/>
<keyword evidence="3 6" id="KW-0560">Oxidoreductase</keyword>
<reference evidence="9 10" key="1">
    <citation type="submission" date="2015-02" db="EMBL/GenBank/DDBJ databases">
        <title>Improved understanding of the partial-nitritation anammox process through 23 genomes representing the majority of the microbial community.</title>
        <authorList>
            <person name="Speth D.R."/>
            <person name="In T Zandt M."/>
            <person name="Guerrero Cruz S."/>
            <person name="Jetten M.S."/>
            <person name="Dutilh B.E."/>
        </authorList>
    </citation>
    <scope>NUCLEOTIDE SEQUENCE [LARGE SCALE GENOMIC DNA]</scope>
    <source>
        <strain evidence="9">OLB20</strain>
    </source>
</reference>
<dbReference type="GO" id="GO:0019430">
    <property type="term" value="P:removal of superoxide radicals"/>
    <property type="evidence" value="ECO:0007669"/>
    <property type="project" value="UniProtKB-UniRule"/>
</dbReference>
<comment type="catalytic activity">
    <reaction evidence="6">
        <text>[thioredoxin]-dithiol + NADP(+) = [thioredoxin]-disulfide + NADPH + H(+)</text>
        <dbReference type="Rhea" id="RHEA:20345"/>
        <dbReference type="Rhea" id="RHEA-COMP:10698"/>
        <dbReference type="Rhea" id="RHEA-COMP:10700"/>
        <dbReference type="ChEBI" id="CHEBI:15378"/>
        <dbReference type="ChEBI" id="CHEBI:29950"/>
        <dbReference type="ChEBI" id="CHEBI:50058"/>
        <dbReference type="ChEBI" id="CHEBI:57783"/>
        <dbReference type="ChEBI" id="CHEBI:58349"/>
        <dbReference type="EC" id="1.8.1.9"/>
    </reaction>
</comment>
<sequence>MSDIHNVIIIGSGPAGLTSAIYTARANLKPLVFAGLEFGGQLMTTTEVENFPGFPEGIVGPELMQHMIKQAKRFGAEIVHQNVSKVDFSGEVKRVWVGADEYKARSVILATGASPRKLGLPSEQEFWGKGVSSCATCDGAFYRDKVVSVIGGGDSAMEEATFLTRFASKVYVIHRRGEFRASKIMQDRVLNNPKIQVIWNTEVLEVKGQDVVGSLRLKNTETGEESDLAVDGMFLAIGHIPNTKFLGDAVELDDQGYIVVKDKTHTSVEGVFVGGDVNDHRYRQAITAAGMGCMAAIDLERWLEEKGVEVDTTADTYTNPVPA</sequence>
<keyword evidence="7" id="KW-0521">NADP</keyword>
<dbReference type="InterPro" id="IPR008255">
    <property type="entry name" value="Pyr_nucl-diS_OxRdtase_2_AS"/>
</dbReference>
<keyword evidence="4" id="KW-1015">Disulfide bond</keyword>
<evidence type="ECO:0000256" key="2">
    <source>
        <dbReference type="ARBA" id="ARBA00022827"/>
    </source>
</evidence>
<dbReference type="STRING" id="1617426.TR69_WS6001001526"/>
<dbReference type="EC" id="1.8.1.9" evidence="6"/>
<keyword evidence="1 6" id="KW-0285">Flavoprotein</keyword>
<organism evidence="9 10">
    <name type="scientific">candidate division WS6 bacterium OLB20</name>
    <dbReference type="NCBI Taxonomy" id="1617426"/>
    <lineage>
        <taxon>Bacteria</taxon>
        <taxon>Candidatus Dojkabacteria</taxon>
    </lineage>
</organism>
<protein>
    <recommendedName>
        <fullName evidence="6">Thioredoxin reductase</fullName>
        <ecNumber evidence="6">1.8.1.9</ecNumber>
    </recommendedName>
</protein>
<dbReference type="PATRIC" id="fig|1617426.3.peg.1504"/>
<evidence type="ECO:0000313" key="9">
    <source>
        <dbReference type="EMBL" id="KXK25723.1"/>
    </source>
</evidence>